<dbReference type="AlphaFoldDB" id="A0A0U2UG13"/>
<dbReference type="EMBL" id="KT754929">
    <property type="protein sequence ID" value="ALS04763.1"/>
    <property type="molecule type" value="mRNA"/>
</dbReference>
<proteinExistence type="evidence at transcript level"/>
<protein>
    <recommendedName>
        <fullName evidence="4">Large ribosomal subunit protein eL14</fullName>
    </recommendedName>
    <alternativeName>
        <fullName evidence="5">60S ribosomal protein L14</fullName>
    </alternativeName>
</protein>
<dbReference type="Gene3D" id="2.30.30.30">
    <property type="match status" value="1"/>
</dbReference>
<dbReference type="GO" id="GO:0003723">
    <property type="term" value="F:RNA binding"/>
    <property type="evidence" value="ECO:0007669"/>
    <property type="project" value="InterPro"/>
</dbReference>
<dbReference type="InterPro" id="IPR039660">
    <property type="entry name" value="Ribosomal_eL14"/>
</dbReference>
<reference evidence="7" key="1">
    <citation type="journal article" date="2015" name="Sci. Rep.">
        <title>Spliced leader RNA trans-splicing discovered in copepods.</title>
        <authorList>
            <person name="Yang F."/>
            <person name="Xu D."/>
            <person name="Zhuang Y."/>
            <person name="Yi X."/>
            <person name="Huang Y."/>
            <person name="Chen H."/>
            <person name="Lin S."/>
            <person name="Campbell D.A."/>
            <person name="Sturm N.R."/>
            <person name="Liu G."/>
            <person name="Zhang H."/>
        </authorList>
    </citation>
    <scope>NUCLEOTIDE SEQUENCE</scope>
</reference>
<evidence type="ECO:0000256" key="3">
    <source>
        <dbReference type="ARBA" id="ARBA00023274"/>
    </source>
</evidence>
<evidence type="ECO:0000256" key="2">
    <source>
        <dbReference type="ARBA" id="ARBA00022980"/>
    </source>
</evidence>
<accession>A0A0U2UG13</accession>
<dbReference type="PANTHER" id="PTHR11127:SF2">
    <property type="entry name" value="LARGE RIBOSOMAL SUBUNIT PROTEIN EL14"/>
    <property type="match status" value="1"/>
</dbReference>
<name>A0A0U2UG13_9MAXI</name>
<keyword evidence="3" id="KW-0687">Ribonucleoprotein</keyword>
<evidence type="ECO:0000256" key="5">
    <source>
        <dbReference type="ARBA" id="ARBA00035318"/>
    </source>
</evidence>
<dbReference type="GO" id="GO:0042273">
    <property type="term" value="P:ribosomal large subunit biogenesis"/>
    <property type="evidence" value="ECO:0007669"/>
    <property type="project" value="TreeGrafter"/>
</dbReference>
<dbReference type="InterPro" id="IPR014722">
    <property type="entry name" value="Rib_uL2_dom2"/>
</dbReference>
<dbReference type="InterPro" id="IPR002784">
    <property type="entry name" value="Ribosomal_eL14_dom"/>
</dbReference>
<evidence type="ECO:0000313" key="7">
    <source>
        <dbReference type="EMBL" id="ALS04763.1"/>
    </source>
</evidence>
<evidence type="ECO:0000256" key="1">
    <source>
        <dbReference type="ARBA" id="ARBA00006592"/>
    </source>
</evidence>
<sequence length="140" mass="15953">MPFKKFVEIGRAAYLADGPEAGKIAAIVNVIDQNRVLIDGPTSGVIRQAYPMKQIHLTPIRVKFPFNAPTKIVRKELEANKVNEQWSASTWSKRLEMKKRRANLTDLERFMLRKAKTARNKIVAKALNAKKRELRKAGKL</sequence>
<dbReference type="GO" id="GO:0022625">
    <property type="term" value="C:cytosolic large ribosomal subunit"/>
    <property type="evidence" value="ECO:0007669"/>
    <property type="project" value="TreeGrafter"/>
</dbReference>
<feature type="domain" description="Large ribosomal subunit protein eL14" evidence="6">
    <location>
        <begin position="47"/>
        <end position="120"/>
    </location>
</feature>
<dbReference type="PANTHER" id="PTHR11127">
    <property type="entry name" value="60S RIBOSOMAL PROTEIN L14"/>
    <property type="match status" value="1"/>
</dbReference>
<dbReference type="SUPFAM" id="SSF50104">
    <property type="entry name" value="Translation proteins SH3-like domain"/>
    <property type="match status" value="1"/>
</dbReference>
<dbReference type="GO" id="GO:0003735">
    <property type="term" value="F:structural constituent of ribosome"/>
    <property type="evidence" value="ECO:0007669"/>
    <property type="project" value="InterPro"/>
</dbReference>
<evidence type="ECO:0000259" key="6">
    <source>
        <dbReference type="Pfam" id="PF01929"/>
    </source>
</evidence>
<dbReference type="Pfam" id="PF01929">
    <property type="entry name" value="Ribosomal_L14e"/>
    <property type="match status" value="1"/>
</dbReference>
<evidence type="ECO:0000256" key="4">
    <source>
        <dbReference type="ARBA" id="ARBA00035215"/>
    </source>
</evidence>
<dbReference type="CDD" id="cd23702">
    <property type="entry name" value="eL14"/>
    <property type="match status" value="1"/>
</dbReference>
<organism evidence="7">
    <name type="scientific">Pseudodiaptomus poplesia</name>
    <dbReference type="NCBI Taxonomy" id="213370"/>
    <lineage>
        <taxon>Eukaryota</taxon>
        <taxon>Metazoa</taxon>
        <taxon>Ecdysozoa</taxon>
        <taxon>Arthropoda</taxon>
        <taxon>Crustacea</taxon>
        <taxon>Multicrustacea</taxon>
        <taxon>Hexanauplia</taxon>
        <taxon>Copepoda</taxon>
        <taxon>Calanoida</taxon>
        <taxon>Pseudodiaptomidae</taxon>
        <taxon>Pseudodiaptomus</taxon>
    </lineage>
</organism>
<comment type="similarity">
    <text evidence="1">Belongs to the eukaryotic ribosomal protein eL14 family.</text>
</comment>
<dbReference type="Gene3D" id="6.10.250.2270">
    <property type="match status" value="1"/>
</dbReference>
<dbReference type="InterPro" id="IPR008991">
    <property type="entry name" value="Translation_prot_SH3-like_sf"/>
</dbReference>
<dbReference type="GO" id="GO:0006412">
    <property type="term" value="P:translation"/>
    <property type="evidence" value="ECO:0007669"/>
    <property type="project" value="InterPro"/>
</dbReference>
<keyword evidence="2 7" id="KW-0689">Ribosomal protein</keyword>